<keyword evidence="3 6" id="KW-0812">Transmembrane</keyword>
<dbReference type="AlphaFoldDB" id="A0A0N9V8Q0"/>
<feature type="transmembrane region" description="Helical" evidence="6">
    <location>
        <begin position="39"/>
        <end position="60"/>
    </location>
</feature>
<organism evidence="7 8">
    <name type="scientific">Acinetobacter equi</name>
    <dbReference type="NCBI Taxonomy" id="1324350"/>
    <lineage>
        <taxon>Bacteria</taxon>
        <taxon>Pseudomonadati</taxon>
        <taxon>Pseudomonadota</taxon>
        <taxon>Gammaproteobacteria</taxon>
        <taxon>Moraxellales</taxon>
        <taxon>Moraxellaceae</taxon>
        <taxon>Acinetobacter</taxon>
    </lineage>
</organism>
<evidence type="ECO:0008006" key="9">
    <source>
        <dbReference type="Google" id="ProtNLM"/>
    </source>
</evidence>
<dbReference type="KEGG" id="aei:AOY20_08420"/>
<dbReference type="EMBL" id="CP012808">
    <property type="protein sequence ID" value="ALH95548.1"/>
    <property type="molecule type" value="Genomic_DNA"/>
</dbReference>
<feature type="transmembrane region" description="Helical" evidence="6">
    <location>
        <begin position="102"/>
        <end position="124"/>
    </location>
</feature>
<keyword evidence="5 6" id="KW-0472">Membrane</keyword>
<evidence type="ECO:0000256" key="6">
    <source>
        <dbReference type="SAM" id="Phobius"/>
    </source>
</evidence>
<evidence type="ECO:0000313" key="7">
    <source>
        <dbReference type="EMBL" id="ALH95548.1"/>
    </source>
</evidence>
<evidence type="ECO:0000256" key="4">
    <source>
        <dbReference type="ARBA" id="ARBA00022989"/>
    </source>
</evidence>
<dbReference type="InterPro" id="IPR005538">
    <property type="entry name" value="LrgA/CidA"/>
</dbReference>
<evidence type="ECO:0000313" key="8">
    <source>
        <dbReference type="Proteomes" id="UP000064939"/>
    </source>
</evidence>
<feature type="transmembrane region" description="Helical" evidence="6">
    <location>
        <begin position="12"/>
        <end position="33"/>
    </location>
</feature>
<protein>
    <recommendedName>
        <fullName evidence="9">Murein hydrolase transporter LrgA</fullName>
    </recommendedName>
</protein>
<evidence type="ECO:0000256" key="3">
    <source>
        <dbReference type="ARBA" id="ARBA00022692"/>
    </source>
</evidence>
<keyword evidence="2" id="KW-1003">Cell membrane</keyword>
<dbReference type="OrthoDB" id="6712880at2"/>
<comment type="subcellular location">
    <subcellularLocation>
        <location evidence="1">Cell membrane</location>
        <topology evidence="1">Multi-pass membrane protein</topology>
    </subcellularLocation>
</comment>
<keyword evidence="8" id="KW-1185">Reference proteome</keyword>
<reference evidence="7 8" key="1">
    <citation type="journal article" date="2015" name="Int. J. Syst. Evol. Microbiol.">
        <title>Acinetobacter equi sp. nov. isolated from horse faeces.</title>
        <authorList>
            <person name="Poppel M.T."/>
            <person name="Skiebe E."/>
            <person name="Laue M."/>
            <person name="Bergmann H."/>
            <person name="Ebersberger I."/>
            <person name="Garn T."/>
            <person name="Fruth A."/>
            <person name="Baumgardt S."/>
            <person name="Busse H.J."/>
            <person name="Wilharm G."/>
        </authorList>
    </citation>
    <scope>NUCLEOTIDE SEQUENCE [LARGE SCALE GENOMIC DNA]</scope>
    <source>
        <strain evidence="7 8">114</strain>
    </source>
</reference>
<gene>
    <name evidence="7" type="ORF">AOY20_08420</name>
</gene>
<feature type="transmembrane region" description="Helical" evidence="6">
    <location>
        <begin position="72"/>
        <end position="90"/>
    </location>
</feature>
<dbReference type="Proteomes" id="UP000064939">
    <property type="component" value="Chromosome"/>
</dbReference>
<keyword evidence="4 6" id="KW-1133">Transmembrane helix</keyword>
<sequence length="144" mass="16191">MSIQIKSNKFFNTVKVFAQIGLLMLIWWVSAFIQHTFSLPVSAGVIGLLILLFALMTGLFKLKWIKQGSDLILAELVLFFVPCVIGIVKYQELLLAQGLQLVASVVIGTFCVMIVTAYMVHLGFKFESYLKNKNKFKQNVGDIK</sequence>
<accession>A0A0N9V8Q0</accession>
<evidence type="ECO:0000256" key="1">
    <source>
        <dbReference type="ARBA" id="ARBA00004651"/>
    </source>
</evidence>
<name>A0A0N9V8Q0_9GAMM</name>
<evidence type="ECO:0000256" key="2">
    <source>
        <dbReference type="ARBA" id="ARBA00022475"/>
    </source>
</evidence>
<evidence type="ECO:0000256" key="5">
    <source>
        <dbReference type="ARBA" id="ARBA00023136"/>
    </source>
</evidence>
<dbReference type="PANTHER" id="PTHR33931:SF2">
    <property type="entry name" value="HOLIN-LIKE PROTEIN CIDA"/>
    <property type="match status" value="1"/>
</dbReference>
<dbReference type="RefSeq" id="WP_054581439.1">
    <property type="nucleotide sequence ID" value="NZ_CP012808.1"/>
</dbReference>
<dbReference type="STRING" id="1324350.AOY20_08420"/>
<dbReference type="GO" id="GO:0005886">
    <property type="term" value="C:plasma membrane"/>
    <property type="evidence" value="ECO:0007669"/>
    <property type="project" value="UniProtKB-SubCell"/>
</dbReference>
<dbReference type="PANTHER" id="PTHR33931">
    <property type="entry name" value="HOLIN-LIKE PROTEIN CIDA-RELATED"/>
    <property type="match status" value="1"/>
</dbReference>
<proteinExistence type="predicted"/>
<dbReference type="Pfam" id="PF03788">
    <property type="entry name" value="LrgA"/>
    <property type="match status" value="1"/>
</dbReference>